<protein>
    <submittedName>
        <fullName evidence="1">Uncharacterized protein</fullName>
    </submittedName>
</protein>
<dbReference type="EMBL" id="CAJOBH010130638">
    <property type="protein sequence ID" value="CAF4755489.1"/>
    <property type="molecule type" value="Genomic_DNA"/>
</dbReference>
<feature type="non-terminal residue" evidence="1">
    <location>
        <position position="1"/>
    </location>
</feature>
<organism evidence="1 3">
    <name type="scientific">Rotaria magnacalcarata</name>
    <dbReference type="NCBI Taxonomy" id="392030"/>
    <lineage>
        <taxon>Eukaryota</taxon>
        <taxon>Metazoa</taxon>
        <taxon>Spiralia</taxon>
        <taxon>Gnathifera</taxon>
        <taxon>Rotifera</taxon>
        <taxon>Eurotatoria</taxon>
        <taxon>Bdelloidea</taxon>
        <taxon>Philodinida</taxon>
        <taxon>Philodinidae</taxon>
        <taxon>Rotaria</taxon>
    </lineage>
</organism>
<dbReference type="EMBL" id="CAJOBH010109625">
    <property type="protein sequence ID" value="CAF4654923.1"/>
    <property type="molecule type" value="Genomic_DNA"/>
</dbReference>
<sequence length="45" mass="5472">ILLTTLKLIDRRLKRRRSRFYQQVYTDGDVITLNEQHVTHKTESE</sequence>
<accession>A0A8S2ZU91</accession>
<name>A0A8S2ZU91_9BILA</name>
<proteinExistence type="predicted"/>
<gene>
    <name evidence="1" type="ORF">BYL167_LOCUS42333</name>
    <name evidence="2" type="ORF">BYL167_LOCUS46280</name>
</gene>
<evidence type="ECO:0000313" key="2">
    <source>
        <dbReference type="EMBL" id="CAF4755489.1"/>
    </source>
</evidence>
<dbReference type="Proteomes" id="UP000681967">
    <property type="component" value="Unassembled WGS sequence"/>
</dbReference>
<dbReference type="AlphaFoldDB" id="A0A8S2ZU91"/>
<evidence type="ECO:0000313" key="1">
    <source>
        <dbReference type="EMBL" id="CAF4654923.1"/>
    </source>
</evidence>
<evidence type="ECO:0000313" key="3">
    <source>
        <dbReference type="Proteomes" id="UP000681967"/>
    </source>
</evidence>
<comment type="caution">
    <text evidence="1">The sequence shown here is derived from an EMBL/GenBank/DDBJ whole genome shotgun (WGS) entry which is preliminary data.</text>
</comment>
<reference evidence="1" key="1">
    <citation type="submission" date="2021-02" db="EMBL/GenBank/DDBJ databases">
        <authorList>
            <person name="Nowell W R."/>
        </authorList>
    </citation>
    <scope>NUCLEOTIDE SEQUENCE</scope>
</reference>